<dbReference type="CDD" id="cd00432">
    <property type="entry name" value="Ribosomal_L18_L5e"/>
    <property type="match status" value="1"/>
</dbReference>
<dbReference type="GO" id="GO:0003735">
    <property type="term" value="F:structural constituent of ribosome"/>
    <property type="evidence" value="ECO:0007669"/>
    <property type="project" value="InterPro"/>
</dbReference>
<evidence type="ECO:0000256" key="2">
    <source>
        <dbReference type="ARBA" id="ARBA00022730"/>
    </source>
</evidence>
<dbReference type="Gene3D" id="3.30.420.100">
    <property type="match status" value="1"/>
</dbReference>
<dbReference type="PANTHER" id="PTHR12899:SF3">
    <property type="entry name" value="LARGE RIBOSOMAL SUBUNIT PROTEIN UL18M"/>
    <property type="match status" value="1"/>
</dbReference>
<dbReference type="EMBL" id="JAUSVL010000001">
    <property type="protein sequence ID" value="MDQ0289668.1"/>
    <property type="molecule type" value="Genomic_DNA"/>
</dbReference>
<comment type="caution">
    <text evidence="8">The sequence shown here is derived from an EMBL/GenBank/DDBJ whole genome shotgun (WGS) entry which is preliminary data.</text>
</comment>
<dbReference type="Proteomes" id="UP001238163">
    <property type="component" value="Unassembled WGS sequence"/>
</dbReference>
<comment type="function">
    <text evidence="7">This is one of the proteins that bind and probably mediate the attachment of the 5S RNA into the large ribosomal subunit, where it forms part of the central protuberance.</text>
</comment>
<keyword evidence="5 7" id="KW-0687">Ribonucleoprotein</keyword>
<evidence type="ECO:0000256" key="7">
    <source>
        <dbReference type="HAMAP-Rule" id="MF_01337"/>
    </source>
</evidence>
<dbReference type="FunFam" id="3.30.420.100:FF:000001">
    <property type="entry name" value="50S ribosomal protein L18"/>
    <property type="match status" value="1"/>
</dbReference>
<comment type="similarity">
    <text evidence="1 7">Belongs to the universal ribosomal protein uL18 family.</text>
</comment>
<accession>A0AAE3VFQ5</accession>
<comment type="subunit">
    <text evidence="7">Part of the 50S ribosomal subunit; part of the 5S rRNA/L5/L18/L25 subcomplex. Contacts the 5S and 23S rRNAs.</text>
</comment>
<dbReference type="PANTHER" id="PTHR12899">
    <property type="entry name" value="39S RIBOSOMAL PROTEIN L18, MITOCHONDRIAL"/>
    <property type="match status" value="1"/>
</dbReference>
<gene>
    <name evidence="7" type="primary">rplR</name>
    <name evidence="8" type="ORF">J3R75_001775</name>
</gene>
<evidence type="ECO:0000256" key="1">
    <source>
        <dbReference type="ARBA" id="ARBA00007116"/>
    </source>
</evidence>
<dbReference type="InterPro" id="IPR005484">
    <property type="entry name" value="Ribosomal_uL18_bac/plant/anim"/>
</dbReference>
<evidence type="ECO:0000256" key="5">
    <source>
        <dbReference type="ARBA" id="ARBA00023274"/>
    </source>
</evidence>
<evidence type="ECO:0000256" key="4">
    <source>
        <dbReference type="ARBA" id="ARBA00022980"/>
    </source>
</evidence>
<keyword evidence="4 7" id="KW-0689">Ribosomal protein</keyword>
<dbReference type="RefSeq" id="WP_307261126.1">
    <property type="nucleotide sequence ID" value="NZ_JAUSVL010000001.1"/>
</dbReference>
<name>A0AAE3VFQ5_9BACT</name>
<evidence type="ECO:0000256" key="3">
    <source>
        <dbReference type="ARBA" id="ARBA00022884"/>
    </source>
</evidence>
<keyword evidence="9" id="KW-1185">Reference proteome</keyword>
<keyword evidence="3 7" id="KW-0694">RNA-binding</keyword>
<dbReference type="GO" id="GO:0022625">
    <property type="term" value="C:cytosolic large ribosomal subunit"/>
    <property type="evidence" value="ECO:0007669"/>
    <property type="project" value="TreeGrafter"/>
</dbReference>
<organism evidence="8 9">
    <name type="scientific">Oligosphaera ethanolica</name>
    <dbReference type="NCBI Taxonomy" id="760260"/>
    <lineage>
        <taxon>Bacteria</taxon>
        <taxon>Pseudomonadati</taxon>
        <taxon>Lentisphaerota</taxon>
        <taxon>Oligosphaeria</taxon>
        <taxon>Oligosphaerales</taxon>
        <taxon>Oligosphaeraceae</taxon>
        <taxon>Oligosphaera</taxon>
    </lineage>
</organism>
<dbReference type="AlphaFoldDB" id="A0AAE3VFQ5"/>
<dbReference type="NCBIfam" id="TIGR00060">
    <property type="entry name" value="L18_bact"/>
    <property type="match status" value="1"/>
</dbReference>
<dbReference type="InterPro" id="IPR057268">
    <property type="entry name" value="Ribosomal_L18"/>
</dbReference>
<evidence type="ECO:0000256" key="6">
    <source>
        <dbReference type="ARBA" id="ARBA00035197"/>
    </source>
</evidence>
<evidence type="ECO:0000313" key="8">
    <source>
        <dbReference type="EMBL" id="MDQ0289668.1"/>
    </source>
</evidence>
<dbReference type="Pfam" id="PF00861">
    <property type="entry name" value="Ribosomal_L18p"/>
    <property type="match status" value="1"/>
</dbReference>
<proteinExistence type="inferred from homology"/>
<dbReference type="GO" id="GO:0006412">
    <property type="term" value="P:translation"/>
    <property type="evidence" value="ECO:0007669"/>
    <property type="project" value="UniProtKB-UniRule"/>
</dbReference>
<evidence type="ECO:0000313" key="9">
    <source>
        <dbReference type="Proteomes" id="UP001238163"/>
    </source>
</evidence>
<dbReference type="SUPFAM" id="SSF53137">
    <property type="entry name" value="Translational machinery components"/>
    <property type="match status" value="1"/>
</dbReference>
<keyword evidence="2 7" id="KW-0699">rRNA-binding</keyword>
<dbReference type="GO" id="GO:0008097">
    <property type="term" value="F:5S rRNA binding"/>
    <property type="evidence" value="ECO:0007669"/>
    <property type="project" value="TreeGrafter"/>
</dbReference>
<sequence length="120" mass="13085">MSKQNNKEARQRRHERLRRTLSGTAVMPRLCVCRTGGHIYAQVIDDDAQRTIVSASTLEASAREQKLKANVASATIIGKCIAERALAADVKQVVYDRGGFLYHGCVKALADAARAAGLKF</sequence>
<reference evidence="8" key="1">
    <citation type="submission" date="2023-07" db="EMBL/GenBank/DDBJ databases">
        <title>Genomic Encyclopedia of Type Strains, Phase IV (KMG-IV): sequencing the most valuable type-strain genomes for metagenomic binning, comparative biology and taxonomic classification.</title>
        <authorList>
            <person name="Goeker M."/>
        </authorList>
    </citation>
    <scope>NUCLEOTIDE SEQUENCE</scope>
    <source>
        <strain evidence="8">DSM 24202</strain>
    </source>
</reference>
<protein>
    <recommendedName>
        <fullName evidence="6 7">Large ribosomal subunit protein uL18</fullName>
    </recommendedName>
</protein>
<dbReference type="HAMAP" id="MF_01337_B">
    <property type="entry name" value="Ribosomal_uL18_B"/>
    <property type="match status" value="1"/>
</dbReference>
<dbReference type="InterPro" id="IPR004389">
    <property type="entry name" value="Ribosomal_uL18_bac-type"/>
</dbReference>